<dbReference type="PANTHER" id="PTHR45695:SF15">
    <property type="entry name" value="OPSIN RH2"/>
    <property type="match status" value="1"/>
</dbReference>
<evidence type="ECO:0000256" key="1">
    <source>
        <dbReference type="ARBA" id="ARBA00004141"/>
    </source>
</evidence>
<keyword evidence="4 8" id="KW-0297">G-protein coupled receptor</keyword>
<evidence type="ECO:0000256" key="6">
    <source>
        <dbReference type="ARBA" id="ARBA00023170"/>
    </source>
</evidence>
<name>A0A814L5S5_9BILA</name>
<keyword evidence="7 8" id="KW-0807">Transducer</keyword>
<dbReference type="Proteomes" id="UP000663870">
    <property type="component" value="Unassembled WGS sequence"/>
</dbReference>
<feature type="domain" description="G-protein coupled receptors family 1 profile" evidence="11">
    <location>
        <begin position="55"/>
        <end position="446"/>
    </location>
</feature>
<reference evidence="13" key="1">
    <citation type="submission" date="2021-02" db="EMBL/GenBank/DDBJ databases">
        <authorList>
            <person name="Nowell W R."/>
        </authorList>
    </citation>
    <scope>NUCLEOTIDE SEQUENCE</scope>
</reference>
<dbReference type="GO" id="GO:0004930">
    <property type="term" value="F:G protein-coupled receptor activity"/>
    <property type="evidence" value="ECO:0007669"/>
    <property type="project" value="UniProtKB-KW"/>
</dbReference>
<comment type="similarity">
    <text evidence="8">Belongs to the G-protein coupled receptor 1 family.</text>
</comment>
<dbReference type="GO" id="GO:0005886">
    <property type="term" value="C:plasma membrane"/>
    <property type="evidence" value="ECO:0007669"/>
    <property type="project" value="TreeGrafter"/>
</dbReference>
<dbReference type="PROSITE" id="PS50262">
    <property type="entry name" value="G_PROTEIN_RECEP_F1_2"/>
    <property type="match status" value="1"/>
</dbReference>
<evidence type="ECO:0000256" key="5">
    <source>
        <dbReference type="ARBA" id="ARBA00023136"/>
    </source>
</evidence>
<evidence type="ECO:0000313" key="14">
    <source>
        <dbReference type="Proteomes" id="UP000663870"/>
    </source>
</evidence>
<keyword evidence="3 10" id="KW-1133">Transmembrane helix</keyword>
<dbReference type="Pfam" id="PF00001">
    <property type="entry name" value="7tm_1"/>
    <property type="match status" value="1"/>
</dbReference>
<comment type="caution">
    <text evidence="13">The sequence shown here is derived from an EMBL/GenBank/DDBJ whole genome shotgun (WGS) entry which is preliminary data.</text>
</comment>
<evidence type="ECO:0000313" key="12">
    <source>
        <dbReference type="EMBL" id="CAF0957187.1"/>
    </source>
</evidence>
<protein>
    <recommendedName>
        <fullName evidence="11">G-protein coupled receptors family 1 profile domain-containing protein</fullName>
    </recommendedName>
</protein>
<dbReference type="AlphaFoldDB" id="A0A814L5S5"/>
<feature type="compositionally biased region" description="Low complexity" evidence="9">
    <location>
        <begin position="252"/>
        <end position="270"/>
    </location>
</feature>
<evidence type="ECO:0000259" key="11">
    <source>
        <dbReference type="PROSITE" id="PS50262"/>
    </source>
</evidence>
<dbReference type="PANTHER" id="PTHR45695">
    <property type="entry name" value="LEUCOKININ RECEPTOR-RELATED"/>
    <property type="match status" value="1"/>
</dbReference>
<evidence type="ECO:0000256" key="3">
    <source>
        <dbReference type="ARBA" id="ARBA00022989"/>
    </source>
</evidence>
<feature type="transmembrane region" description="Helical" evidence="10">
    <location>
        <begin position="113"/>
        <end position="134"/>
    </location>
</feature>
<evidence type="ECO:0000256" key="9">
    <source>
        <dbReference type="SAM" id="MobiDB-lite"/>
    </source>
</evidence>
<dbReference type="PROSITE" id="PS00237">
    <property type="entry name" value="G_PROTEIN_RECEP_F1_1"/>
    <property type="match status" value="1"/>
</dbReference>
<dbReference type="Proteomes" id="UP000663854">
    <property type="component" value="Unassembled WGS sequence"/>
</dbReference>
<dbReference type="InterPro" id="IPR000276">
    <property type="entry name" value="GPCR_Rhodpsn"/>
</dbReference>
<feature type="region of interest" description="Disordered" evidence="9">
    <location>
        <begin position="324"/>
        <end position="377"/>
    </location>
</feature>
<keyword evidence="5 10" id="KW-0472">Membrane</keyword>
<dbReference type="PRINTS" id="PR00237">
    <property type="entry name" value="GPCRRHODOPSN"/>
</dbReference>
<feature type="transmembrane region" description="Helical" evidence="10">
    <location>
        <begin position="39"/>
        <end position="65"/>
    </location>
</feature>
<organism evidence="13 14">
    <name type="scientific">Rotaria sordida</name>
    <dbReference type="NCBI Taxonomy" id="392033"/>
    <lineage>
        <taxon>Eukaryota</taxon>
        <taxon>Metazoa</taxon>
        <taxon>Spiralia</taxon>
        <taxon>Gnathifera</taxon>
        <taxon>Rotifera</taxon>
        <taxon>Eurotatoria</taxon>
        <taxon>Bdelloidea</taxon>
        <taxon>Philodinida</taxon>
        <taxon>Philodinidae</taxon>
        <taxon>Rotaria</taxon>
    </lineage>
</organism>
<feature type="transmembrane region" description="Helical" evidence="10">
    <location>
        <begin position="430"/>
        <end position="449"/>
    </location>
</feature>
<evidence type="ECO:0000256" key="7">
    <source>
        <dbReference type="ARBA" id="ARBA00023224"/>
    </source>
</evidence>
<gene>
    <name evidence="13" type="ORF">JXQ802_LOCUS17195</name>
    <name evidence="12" type="ORF">PYM288_LOCUS12434</name>
</gene>
<feature type="transmembrane region" description="Helical" evidence="10">
    <location>
        <begin position="391"/>
        <end position="410"/>
    </location>
</feature>
<dbReference type="EMBL" id="CAJNOL010000430">
    <property type="protein sequence ID" value="CAF1061542.1"/>
    <property type="molecule type" value="Genomic_DNA"/>
</dbReference>
<dbReference type="InterPro" id="IPR017452">
    <property type="entry name" value="GPCR_Rhodpsn_7TM"/>
</dbReference>
<dbReference type="SUPFAM" id="SSF81321">
    <property type="entry name" value="Family A G protein-coupled receptor-like"/>
    <property type="match status" value="1"/>
</dbReference>
<feature type="compositionally biased region" description="Polar residues" evidence="9">
    <location>
        <begin position="324"/>
        <end position="346"/>
    </location>
</feature>
<feature type="transmembrane region" description="Helical" evidence="10">
    <location>
        <begin position="77"/>
        <end position="98"/>
    </location>
</feature>
<evidence type="ECO:0000256" key="2">
    <source>
        <dbReference type="ARBA" id="ARBA00022692"/>
    </source>
</evidence>
<evidence type="ECO:0000256" key="8">
    <source>
        <dbReference type="RuleBase" id="RU000688"/>
    </source>
</evidence>
<evidence type="ECO:0000313" key="13">
    <source>
        <dbReference type="EMBL" id="CAF1061542.1"/>
    </source>
</evidence>
<dbReference type="EMBL" id="CAJNOH010000230">
    <property type="protein sequence ID" value="CAF0957187.1"/>
    <property type="molecule type" value="Genomic_DNA"/>
</dbReference>
<sequence>MFVSSCRAFTQRNSSYILLNISISSSNSSRSSHISDGEWIINSISLIIFVLAVLGNTAALFVMFGSRGPIKLTNNKYLVNLACADLLRACFMPFTIIARVKRNFVFGPLICKILPIIQGLSVAVDVFTLVCISVERYIAICRPLLILKLQSLRFANFLNGLILFLIWSLGLLTALPNISMYNLCSLPKLGRFKCEKVKPQYFDERIYMVALDVFYFLIPMLVMLVLYTLIICKIYKNNTATRMRFSQYNYSSKTLSNSSNSSSLRGNNSRQRQRMSLDYHQYNSNGQKSNNDISKFEIVGRISSQQSSSRSKSGLNDDDYQITSSWPKNVNHNKKNPLTNSFSNPISKERKPSKIFYNSNHSCRSSNKSYRSSTNQGTYHMDRHRRKALKLLIVIIVEFFICWTPLFIYHTFGTFDKKFYRSMPTILFDLILLFSFASLLCNPFTYYFMSKRYRTVLYAYLSCCCCKQINIKFNKKDQEARHIVEALRLHQQQNSLEYKQKLNKQKSSSPNYIIHQTKLRSHTVQ</sequence>
<feature type="transmembrane region" description="Helical" evidence="10">
    <location>
        <begin position="154"/>
        <end position="175"/>
    </location>
</feature>
<comment type="subcellular location">
    <subcellularLocation>
        <location evidence="1">Membrane</location>
        <topology evidence="1">Multi-pass membrane protein</topology>
    </subcellularLocation>
</comment>
<evidence type="ECO:0000256" key="4">
    <source>
        <dbReference type="ARBA" id="ARBA00023040"/>
    </source>
</evidence>
<keyword evidence="6 8" id="KW-0675">Receptor</keyword>
<dbReference type="Gene3D" id="1.20.1070.10">
    <property type="entry name" value="Rhodopsin 7-helix transmembrane proteins"/>
    <property type="match status" value="2"/>
</dbReference>
<feature type="transmembrane region" description="Helical" evidence="10">
    <location>
        <begin position="213"/>
        <end position="235"/>
    </location>
</feature>
<keyword evidence="14" id="KW-1185">Reference proteome</keyword>
<keyword evidence="2 8" id="KW-0812">Transmembrane</keyword>
<feature type="compositionally biased region" description="Low complexity" evidence="9">
    <location>
        <begin position="362"/>
        <end position="373"/>
    </location>
</feature>
<proteinExistence type="inferred from homology"/>
<evidence type="ECO:0000256" key="10">
    <source>
        <dbReference type="SAM" id="Phobius"/>
    </source>
</evidence>
<feature type="region of interest" description="Disordered" evidence="9">
    <location>
        <begin position="252"/>
        <end position="271"/>
    </location>
</feature>
<accession>A0A814L5S5</accession>